<sequence>MTEIFQEKNIFLVEEKLENKEQLLRLIAKKAAELGYVHSESDCLQGLLEREKQQSTGFQDGFAIPHCKNQTVKEPRLLIFKTLPIPWDTLDGQPVQFAFVLLIPEQSAAEHLKYLSKIAKSLLDDEYRSQLKQGDQQRIYSLVKEKLED</sequence>
<dbReference type="RefSeq" id="WP_020153666.1">
    <property type="nucleotide sequence ID" value="NZ_AZRV01000012.1"/>
</dbReference>
<organism evidence="7 8">
    <name type="scientific">Caldibacillus debilis GB1</name>
    <dbReference type="NCBI Taxonomy" id="1339248"/>
    <lineage>
        <taxon>Bacteria</taxon>
        <taxon>Bacillati</taxon>
        <taxon>Bacillota</taxon>
        <taxon>Bacilli</taxon>
        <taxon>Bacillales</taxon>
        <taxon>Bacillaceae</taxon>
        <taxon>Caldibacillus</taxon>
    </lineage>
</organism>
<dbReference type="PANTHER" id="PTHR47738">
    <property type="entry name" value="PTS SYSTEM FRUCTOSE-LIKE EIIA COMPONENT-RELATED"/>
    <property type="match status" value="1"/>
</dbReference>
<keyword evidence="2" id="KW-0597">Phosphoprotein</keyword>
<dbReference type="Gene3D" id="3.40.930.10">
    <property type="entry name" value="Mannitol-specific EII, Chain A"/>
    <property type="match status" value="1"/>
</dbReference>
<dbReference type="Pfam" id="PF00359">
    <property type="entry name" value="PTS_EIIA_2"/>
    <property type="match status" value="1"/>
</dbReference>
<dbReference type="GO" id="GO:0009401">
    <property type="term" value="P:phosphoenolpyruvate-dependent sugar phosphotransferase system"/>
    <property type="evidence" value="ECO:0007669"/>
    <property type="project" value="UniProtKB-KW"/>
</dbReference>
<evidence type="ECO:0000313" key="7">
    <source>
        <dbReference type="EMBL" id="RKO62853.1"/>
    </source>
</evidence>
<protein>
    <submittedName>
        <fullName evidence="7">PTS system D-fructose-specific IIA component (F1P-forming), Frc family</fullName>
        <ecNumber evidence="7">2.7.1.191</ecNumber>
    </submittedName>
</protein>
<evidence type="ECO:0000256" key="4">
    <source>
        <dbReference type="ARBA" id="ARBA00022679"/>
    </source>
</evidence>
<dbReference type="PANTHER" id="PTHR47738:SF1">
    <property type="entry name" value="NITROGEN REGULATORY PROTEIN"/>
    <property type="match status" value="1"/>
</dbReference>
<dbReference type="AlphaFoldDB" id="A0A420VHK3"/>
<dbReference type="GO" id="GO:0008982">
    <property type="term" value="F:protein-N(PI)-phosphohistidine-sugar phosphotransferase activity"/>
    <property type="evidence" value="ECO:0007669"/>
    <property type="project" value="InterPro"/>
</dbReference>
<feature type="domain" description="PTS EIIA type-2" evidence="6">
    <location>
        <begin position="3"/>
        <end position="146"/>
    </location>
</feature>
<dbReference type="InterPro" id="IPR051541">
    <property type="entry name" value="PTS_SugarTrans_NitroReg"/>
</dbReference>
<keyword evidence="8" id="KW-1185">Reference proteome</keyword>
<name>A0A420VHK3_9BACI</name>
<comment type="caution">
    <text evidence="7">The sequence shown here is derived from an EMBL/GenBank/DDBJ whole genome shotgun (WGS) entry which is preliminary data.</text>
</comment>
<dbReference type="InterPro" id="IPR016152">
    <property type="entry name" value="PTrfase/Anion_transptr"/>
</dbReference>
<evidence type="ECO:0000256" key="2">
    <source>
        <dbReference type="ARBA" id="ARBA00022553"/>
    </source>
</evidence>
<dbReference type="EC" id="2.7.1.191" evidence="7"/>
<dbReference type="SUPFAM" id="SSF55804">
    <property type="entry name" value="Phoshotransferase/anion transport protein"/>
    <property type="match status" value="1"/>
</dbReference>
<reference evidence="7 8" key="1">
    <citation type="submission" date="2013-12" db="EMBL/GenBank/DDBJ databases">
        <title>Genome and proteome characterization of Caldibacillus debilis GB1 derived from a cellulolytic aero-tolerant co-culture.</title>
        <authorList>
            <person name="Wushke S.T."/>
            <person name="Zhang X."/>
            <person name="Fristensky B."/>
            <person name="Wilkins J.A."/>
            <person name="Levin D.B."/>
            <person name="Sparling R."/>
        </authorList>
    </citation>
    <scope>NUCLEOTIDE SEQUENCE [LARGE SCALE GENOMIC DNA]</scope>
    <source>
        <strain evidence="7 8">GB1</strain>
    </source>
</reference>
<accession>A0A420VHK3</accession>
<gene>
    <name evidence="7" type="ORF">Cdeb_00583</name>
</gene>
<dbReference type="Proteomes" id="UP000286235">
    <property type="component" value="Unassembled WGS sequence"/>
</dbReference>
<evidence type="ECO:0000256" key="5">
    <source>
        <dbReference type="ARBA" id="ARBA00022683"/>
    </source>
</evidence>
<dbReference type="PROSITE" id="PS51094">
    <property type="entry name" value="PTS_EIIA_TYPE_2"/>
    <property type="match status" value="1"/>
</dbReference>
<evidence type="ECO:0000256" key="1">
    <source>
        <dbReference type="ARBA" id="ARBA00022448"/>
    </source>
</evidence>
<evidence type="ECO:0000259" key="6">
    <source>
        <dbReference type="PROSITE" id="PS51094"/>
    </source>
</evidence>
<keyword evidence="1" id="KW-0813">Transport</keyword>
<keyword evidence="4 7" id="KW-0808">Transferase</keyword>
<dbReference type="GO" id="GO:0016020">
    <property type="term" value="C:membrane"/>
    <property type="evidence" value="ECO:0007669"/>
    <property type="project" value="InterPro"/>
</dbReference>
<dbReference type="CDD" id="cd00211">
    <property type="entry name" value="PTS_IIA_fru"/>
    <property type="match status" value="1"/>
</dbReference>
<dbReference type="NCBIfam" id="TIGR00848">
    <property type="entry name" value="fruA"/>
    <property type="match status" value="1"/>
</dbReference>
<evidence type="ECO:0000313" key="8">
    <source>
        <dbReference type="Proteomes" id="UP000286235"/>
    </source>
</evidence>
<dbReference type="EMBL" id="AZRV01000012">
    <property type="protein sequence ID" value="RKO62853.1"/>
    <property type="molecule type" value="Genomic_DNA"/>
</dbReference>
<keyword evidence="5" id="KW-0598">Phosphotransferase system</keyword>
<dbReference type="InterPro" id="IPR002178">
    <property type="entry name" value="PTS_EIIA_type-2_dom"/>
</dbReference>
<proteinExistence type="predicted"/>
<dbReference type="GO" id="GO:0030295">
    <property type="term" value="F:protein kinase activator activity"/>
    <property type="evidence" value="ECO:0007669"/>
    <property type="project" value="TreeGrafter"/>
</dbReference>
<dbReference type="InterPro" id="IPR004715">
    <property type="entry name" value="PTS_IIA_fruc"/>
</dbReference>
<evidence type="ECO:0000256" key="3">
    <source>
        <dbReference type="ARBA" id="ARBA00022597"/>
    </source>
</evidence>
<keyword evidence="3" id="KW-0762">Sugar transport</keyword>